<dbReference type="STRING" id="1538553.JT25_014535"/>
<evidence type="ECO:0000256" key="3">
    <source>
        <dbReference type="ARBA" id="ARBA00022598"/>
    </source>
</evidence>
<keyword evidence="3 7" id="KW-0436">Ligase</keyword>
<feature type="binding site" evidence="7">
    <location>
        <begin position="283"/>
        <end position="290"/>
    </location>
    <ligand>
        <name>ATP</name>
        <dbReference type="ChEBI" id="CHEBI:30616"/>
    </ligand>
</feature>
<keyword evidence="4 7" id="KW-0547">Nucleotide-binding</keyword>
<comment type="pathway">
    <text evidence="1 7 8">Cofactor biosynthesis; NAD(+) biosynthesis; NAD(+) from deamido-NAD(+) (L-Gln route): step 1/1.</text>
</comment>
<dbReference type="Proteomes" id="UP000030512">
    <property type="component" value="Chromosome"/>
</dbReference>
<dbReference type="InterPro" id="IPR003694">
    <property type="entry name" value="NAD_synthase"/>
</dbReference>
<feature type="binding site" evidence="7">
    <location>
        <position position="178"/>
    </location>
    <ligand>
        <name>L-glutamine</name>
        <dbReference type="ChEBI" id="CHEBI:58359"/>
    </ligand>
</feature>
<comment type="similarity">
    <text evidence="2 7 8">In the C-terminal section; belongs to the NAD synthetase family.</text>
</comment>
<sequence>MSIKIALAQLNLTVADIQTNTGKILAAAEQAKQQQADLVVFPELCVTGYPPEDLLFRPDFIQQAQQAVAEIAEKIAGITVVIGYPRQLDGRLYNTAVALRDGETLAEYHKQALPNYGVFDEQRYFTAGEHSCLFTVKDSRLALTICEDIWQPGIIAKNRAAGADIILTLNASPFHAGKMQQREDIICTQVKEAGIPLVYVNQIGGQDELIFDGASFVADRNGDVVFRAAEFAEQLNIVEFVNQQPQKSDTADLYQPVVSEYKALVLGIQDYVRKNGFRGAILGLSGGIDSALVLALAVDALGADHVEAVLMPSRYTQDMSNQDAILEAEALGVKYHVLPIEPAVTAFNEMLAPLFAGSKKDTTEENIQARCRGVLLMALSNKQGKLLLTTGNKSEMSVGYATLYGDMAGGFAPLKDVSKLLVYQLAEYRNTLSPVIPQRVITRAPSAELAPDQKDEDSLPPYAVLDPILALYVEQDKSADQIVAQGFAIADVQRAISLVDRNEYKRRQSPPGIRITPRAFGRDRRYPISSAYRGTAALNQPAPDNVKE</sequence>
<evidence type="ECO:0000256" key="4">
    <source>
        <dbReference type="ARBA" id="ARBA00022741"/>
    </source>
</evidence>
<dbReference type="UniPathway" id="UPA00253">
    <property type="reaction ID" value="UER00334"/>
</dbReference>
<feature type="binding site" evidence="7">
    <location>
        <position position="172"/>
    </location>
    <ligand>
        <name>L-glutamine</name>
        <dbReference type="ChEBI" id="CHEBI:58359"/>
    </ligand>
</feature>
<feature type="active site" description="Nucleophile; for glutaminase activity" evidence="7">
    <location>
        <position position="146"/>
    </location>
</feature>
<dbReference type="Pfam" id="PF02540">
    <property type="entry name" value="NAD_synthase"/>
    <property type="match status" value="1"/>
</dbReference>
<dbReference type="PROSITE" id="PS50263">
    <property type="entry name" value="CN_HYDROLASE"/>
    <property type="match status" value="1"/>
</dbReference>
<evidence type="ECO:0000313" key="12">
    <source>
        <dbReference type="Proteomes" id="UP000030512"/>
    </source>
</evidence>
<dbReference type="GO" id="GO:0009435">
    <property type="term" value="P:NAD+ biosynthetic process"/>
    <property type="evidence" value="ECO:0007669"/>
    <property type="project" value="UniProtKB-UniRule"/>
</dbReference>
<dbReference type="Gene3D" id="3.60.110.10">
    <property type="entry name" value="Carbon-nitrogen hydrolase"/>
    <property type="match status" value="1"/>
</dbReference>
<evidence type="ECO:0000256" key="5">
    <source>
        <dbReference type="ARBA" id="ARBA00022840"/>
    </source>
</evidence>
<dbReference type="KEGG" id="mdn:JT25_014535"/>
<dbReference type="FunFam" id="3.40.50.620:FF:000106">
    <property type="entry name" value="Glutamine-dependent NAD(+) synthetase"/>
    <property type="match status" value="1"/>
</dbReference>
<dbReference type="GO" id="GO:0003952">
    <property type="term" value="F:NAD+ synthase (glutamine-hydrolyzing) activity"/>
    <property type="evidence" value="ECO:0007669"/>
    <property type="project" value="UniProtKB-UniRule"/>
</dbReference>
<name>A0A126T6H6_9GAMM</name>
<keyword evidence="5 7" id="KW-0067">ATP-binding</keyword>
<feature type="binding site" evidence="7">
    <location>
        <position position="505"/>
    </location>
    <ligand>
        <name>deamido-NAD(+)</name>
        <dbReference type="ChEBI" id="CHEBI:58437"/>
        <note>ligand shared between two neighboring subunits</note>
    </ligand>
</feature>
<feature type="active site" description="For glutaminase activity" evidence="7">
    <location>
        <position position="110"/>
    </location>
</feature>
<feature type="domain" description="CN hydrolase" evidence="10">
    <location>
        <begin position="3"/>
        <end position="242"/>
    </location>
</feature>
<dbReference type="EC" id="6.3.5.1" evidence="7 8"/>
<dbReference type="AlphaFoldDB" id="A0A126T6H6"/>
<dbReference type="GO" id="GO:0008795">
    <property type="term" value="F:NAD+ synthase activity"/>
    <property type="evidence" value="ECO:0007669"/>
    <property type="project" value="UniProtKB-UniRule"/>
</dbReference>
<dbReference type="InterPro" id="IPR036526">
    <property type="entry name" value="C-N_Hydrolase_sf"/>
</dbReference>
<dbReference type="InterPro" id="IPR003010">
    <property type="entry name" value="C-N_Hydrolase"/>
</dbReference>
<accession>A0A126T6H6</accession>
<dbReference type="PANTHER" id="PTHR23090:SF9">
    <property type="entry name" value="GLUTAMINE-DEPENDENT NAD(+) SYNTHETASE"/>
    <property type="match status" value="1"/>
</dbReference>
<evidence type="ECO:0000256" key="1">
    <source>
        <dbReference type="ARBA" id="ARBA00005188"/>
    </source>
</evidence>
<feature type="binding site" evidence="7">
    <location>
        <position position="366"/>
    </location>
    <ligand>
        <name>deamido-NAD(+)</name>
        <dbReference type="ChEBI" id="CHEBI:58437"/>
        <note>ligand shared between two neighboring subunits</note>
    </ligand>
</feature>
<evidence type="ECO:0000256" key="2">
    <source>
        <dbReference type="ARBA" id="ARBA00007145"/>
    </source>
</evidence>
<evidence type="ECO:0000256" key="6">
    <source>
        <dbReference type="ARBA" id="ARBA00023027"/>
    </source>
</evidence>
<dbReference type="PANTHER" id="PTHR23090">
    <property type="entry name" value="NH 3 /GLUTAMINE-DEPENDENT NAD + SYNTHETASE"/>
    <property type="match status" value="1"/>
</dbReference>
<dbReference type="HAMAP" id="MF_02090">
    <property type="entry name" value="NadE_glutamine_dep"/>
    <property type="match status" value="1"/>
</dbReference>
<protein>
    <recommendedName>
        <fullName evidence="7 8">Glutamine-dependent NAD(+) synthetase</fullName>
        <ecNumber evidence="7 8">6.3.5.1</ecNumber>
    </recommendedName>
    <alternativeName>
        <fullName evidence="7 8">NAD(+) synthase [glutamine-hydrolyzing]</fullName>
    </alternativeName>
</protein>
<dbReference type="Gene3D" id="3.40.50.620">
    <property type="entry name" value="HUPs"/>
    <property type="match status" value="1"/>
</dbReference>
<dbReference type="GO" id="GO:0004359">
    <property type="term" value="F:glutaminase activity"/>
    <property type="evidence" value="ECO:0007669"/>
    <property type="project" value="InterPro"/>
</dbReference>
<comment type="function">
    <text evidence="7">Catalyzes the ATP-dependent amidation of deamido-NAD to form NAD. Uses L-glutamine as a nitrogen source.</text>
</comment>
<dbReference type="PIRSF" id="PIRSF006630">
    <property type="entry name" value="NADS_GAT"/>
    <property type="match status" value="1"/>
</dbReference>
<proteinExistence type="inferred from homology"/>
<reference evidence="11 12" key="1">
    <citation type="journal article" date="2015" name="Environ. Microbiol.">
        <title>Methane oxidation coupled to nitrate reduction under hypoxia by the Gammaproteobacterium Methylomonas denitrificans, sp. nov. type strain FJG1.</title>
        <authorList>
            <person name="Kits K.D."/>
            <person name="Klotz M.G."/>
            <person name="Stein L.Y."/>
        </authorList>
    </citation>
    <scope>NUCLEOTIDE SEQUENCE [LARGE SCALE GENOMIC DNA]</scope>
    <source>
        <strain evidence="11 12">FJG1</strain>
    </source>
</reference>
<dbReference type="GO" id="GO:0005524">
    <property type="term" value="F:ATP binding"/>
    <property type="evidence" value="ECO:0007669"/>
    <property type="project" value="UniProtKB-UniRule"/>
</dbReference>
<dbReference type="NCBIfam" id="NF010588">
    <property type="entry name" value="PRK13981.1"/>
    <property type="match status" value="1"/>
</dbReference>
<dbReference type="InterPro" id="IPR022310">
    <property type="entry name" value="NAD/GMP_synthase"/>
</dbReference>
<dbReference type="GO" id="GO:0005737">
    <property type="term" value="C:cytoplasm"/>
    <property type="evidence" value="ECO:0007669"/>
    <property type="project" value="InterPro"/>
</dbReference>
<dbReference type="NCBIfam" id="TIGR00552">
    <property type="entry name" value="nadE"/>
    <property type="match status" value="1"/>
</dbReference>
<dbReference type="InterPro" id="IPR014445">
    <property type="entry name" value="Gln-dep_NAD_synthase"/>
</dbReference>
<evidence type="ECO:0000256" key="9">
    <source>
        <dbReference type="RuleBase" id="RU003811"/>
    </source>
</evidence>
<organism evidence="11 12">
    <name type="scientific">Methylomonas denitrificans</name>
    <dbReference type="NCBI Taxonomy" id="1538553"/>
    <lineage>
        <taxon>Bacteria</taxon>
        <taxon>Pseudomonadati</taxon>
        <taxon>Pseudomonadota</taxon>
        <taxon>Gammaproteobacteria</taxon>
        <taxon>Methylococcales</taxon>
        <taxon>Methylococcaceae</taxon>
        <taxon>Methylomonas</taxon>
    </lineage>
</organism>
<comment type="similarity">
    <text evidence="9">Belongs to the NAD synthetase family.</text>
</comment>
<dbReference type="Pfam" id="PF00795">
    <property type="entry name" value="CN_hydrolase"/>
    <property type="match status" value="1"/>
</dbReference>
<dbReference type="InterPro" id="IPR014729">
    <property type="entry name" value="Rossmann-like_a/b/a_fold"/>
</dbReference>
<comment type="catalytic activity">
    <reaction evidence="7 8">
        <text>deamido-NAD(+) + L-glutamine + ATP + H2O = L-glutamate + AMP + diphosphate + NAD(+) + H(+)</text>
        <dbReference type="Rhea" id="RHEA:24384"/>
        <dbReference type="ChEBI" id="CHEBI:15377"/>
        <dbReference type="ChEBI" id="CHEBI:15378"/>
        <dbReference type="ChEBI" id="CHEBI:29985"/>
        <dbReference type="ChEBI" id="CHEBI:30616"/>
        <dbReference type="ChEBI" id="CHEBI:33019"/>
        <dbReference type="ChEBI" id="CHEBI:57540"/>
        <dbReference type="ChEBI" id="CHEBI:58359"/>
        <dbReference type="ChEBI" id="CHEBI:58437"/>
        <dbReference type="ChEBI" id="CHEBI:456215"/>
        <dbReference type="EC" id="6.3.5.1"/>
    </reaction>
</comment>
<dbReference type="SUPFAM" id="SSF56317">
    <property type="entry name" value="Carbon-nitrogen hydrolase"/>
    <property type="match status" value="1"/>
</dbReference>
<keyword evidence="12" id="KW-1185">Reference proteome</keyword>
<evidence type="ECO:0000259" key="10">
    <source>
        <dbReference type="PROSITE" id="PS50263"/>
    </source>
</evidence>
<evidence type="ECO:0000313" key="11">
    <source>
        <dbReference type="EMBL" id="AMK77679.1"/>
    </source>
</evidence>
<dbReference type="SUPFAM" id="SSF52402">
    <property type="entry name" value="Adenine nucleotide alpha hydrolases-like"/>
    <property type="match status" value="1"/>
</dbReference>
<dbReference type="RefSeq" id="WP_062328981.1">
    <property type="nucleotide sequence ID" value="NZ_CP014476.1"/>
</dbReference>
<dbReference type="EMBL" id="CP014476">
    <property type="protein sequence ID" value="AMK77679.1"/>
    <property type="molecule type" value="Genomic_DNA"/>
</dbReference>
<comment type="caution">
    <text evidence="7">Lacks conserved residue(s) required for the propagation of feature annotation.</text>
</comment>
<feature type="binding site" evidence="7">
    <location>
        <position position="390"/>
    </location>
    <ligand>
        <name>ATP</name>
        <dbReference type="ChEBI" id="CHEBI:30616"/>
    </ligand>
</feature>
<dbReference type="OrthoDB" id="9760188at2"/>
<dbReference type="CDD" id="cd00553">
    <property type="entry name" value="NAD_synthase"/>
    <property type="match status" value="1"/>
</dbReference>
<feature type="active site" description="Proton acceptor; for glutaminase activity" evidence="7">
    <location>
        <position position="43"/>
    </location>
</feature>
<evidence type="ECO:0000256" key="8">
    <source>
        <dbReference type="PIRNR" id="PIRNR006630"/>
    </source>
</evidence>
<dbReference type="CDD" id="cd07570">
    <property type="entry name" value="GAT_Gln-NAD-synth"/>
    <property type="match status" value="1"/>
</dbReference>
<gene>
    <name evidence="7" type="primary">nadE</name>
    <name evidence="11" type="ORF">JT25_014535</name>
</gene>
<evidence type="ECO:0000256" key="7">
    <source>
        <dbReference type="HAMAP-Rule" id="MF_02090"/>
    </source>
</evidence>
<feature type="binding site" evidence="7">
    <location>
        <position position="395"/>
    </location>
    <ligand>
        <name>deamido-NAD(+)</name>
        <dbReference type="ChEBI" id="CHEBI:58437"/>
        <note>ligand shared between two neighboring subunits</note>
    </ligand>
</feature>
<feature type="binding site" evidence="7">
    <location>
        <position position="116"/>
    </location>
    <ligand>
        <name>L-glutamine</name>
        <dbReference type="ChEBI" id="CHEBI:58359"/>
    </ligand>
</feature>
<keyword evidence="6 7" id="KW-0520">NAD</keyword>